<proteinExistence type="predicted"/>
<dbReference type="PANTHER" id="PTHR35317:SF29">
    <property type="entry name" value="CCHC-TYPE DOMAIN-CONTAINING PROTEIN"/>
    <property type="match status" value="1"/>
</dbReference>
<sequence length="290" mass="35400">MEKQTNHNQQKDIPILNFSNYNQWRTLMMTRLMEKGLDKVVWGNENDPSLPSEMNAEALLFIYKHLDHTLRRRFRNERNAKHLWTELTGYFERSKSTFITFIRLKCQMGKSRDYCTQFFTMIEHLRMYGIQFDENVIQELFLSKLPAEFDSLIHSIRYDTQHRAYTLEELKSLIFYYESLFEQQNAKQHCQHHQQQQQQQQQQHPMNNFWIPNRFSQPFFHPQFTFIPQNFANPYTNQQQQQYPMNNFWIPNGFSQPFFHPQFTFIPQNFANPYTNQQQHQTNYIPISKR</sequence>
<evidence type="ECO:0000313" key="2">
    <source>
        <dbReference type="Proteomes" id="UP000790347"/>
    </source>
</evidence>
<dbReference type="PANTHER" id="PTHR35317">
    <property type="entry name" value="OS04G0629600 PROTEIN"/>
    <property type="match status" value="1"/>
</dbReference>
<dbReference type="EMBL" id="ASGP02000006">
    <property type="protein sequence ID" value="KAH9501586.1"/>
    <property type="molecule type" value="Genomic_DNA"/>
</dbReference>
<keyword evidence="2" id="KW-1185">Reference proteome</keyword>
<accession>A0A922L057</accession>
<dbReference type="Pfam" id="PF14223">
    <property type="entry name" value="Retrotran_gag_2"/>
    <property type="match status" value="1"/>
</dbReference>
<dbReference type="AlphaFoldDB" id="A0A922L057"/>
<reference evidence="1" key="1">
    <citation type="submission" date="2013-05" db="EMBL/GenBank/DDBJ databases">
        <authorList>
            <person name="Yim A.K.Y."/>
            <person name="Chan T.F."/>
            <person name="Ji K.M."/>
            <person name="Liu X.Y."/>
            <person name="Zhou J.W."/>
            <person name="Li R.Q."/>
            <person name="Yang K.Y."/>
            <person name="Li J."/>
            <person name="Li M."/>
            <person name="Law P.T.W."/>
            <person name="Wu Y.L."/>
            <person name="Cai Z.L."/>
            <person name="Qin H."/>
            <person name="Bao Y."/>
            <person name="Leung R.K.K."/>
            <person name="Ng P.K.S."/>
            <person name="Zou J."/>
            <person name="Zhong X.J."/>
            <person name="Ran P.X."/>
            <person name="Zhong N.S."/>
            <person name="Liu Z.G."/>
            <person name="Tsui S.K.W."/>
        </authorList>
    </citation>
    <scope>NUCLEOTIDE SEQUENCE</scope>
    <source>
        <strain evidence="1">Derf</strain>
        <tissue evidence="1">Whole organism</tissue>
    </source>
</reference>
<reference evidence="1" key="2">
    <citation type="journal article" date="2022" name="Res Sq">
        <title>Comparative Genomics Reveals Insights into the Divergent Evolution of Astigmatic Mites and Household Pest Adaptations.</title>
        <authorList>
            <person name="Xiong Q."/>
            <person name="Wan A.T.-Y."/>
            <person name="Liu X.-Y."/>
            <person name="Fung C.S.-H."/>
            <person name="Xiao X."/>
            <person name="Malainual N."/>
            <person name="Hou J."/>
            <person name="Wang L."/>
            <person name="Wang M."/>
            <person name="Yang K."/>
            <person name="Cui Y."/>
            <person name="Leung E."/>
            <person name="Nong W."/>
            <person name="Shin S.-K."/>
            <person name="Au S."/>
            <person name="Jeong K.Y."/>
            <person name="Chew F.T."/>
            <person name="Hui J."/>
            <person name="Leung T.F."/>
            <person name="Tungtrongchitr A."/>
            <person name="Zhong N."/>
            <person name="Liu Z."/>
            <person name="Tsui S."/>
        </authorList>
    </citation>
    <scope>NUCLEOTIDE SEQUENCE</scope>
    <source>
        <strain evidence="1">Derf</strain>
        <tissue evidence="1">Whole organism</tissue>
    </source>
</reference>
<gene>
    <name evidence="1" type="ORF">DERF_012422</name>
</gene>
<comment type="caution">
    <text evidence="1">The sequence shown here is derived from an EMBL/GenBank/DDBJ whole genome shotgun (WGS) entry which is preliminary data.</text>
</comment>
<dbReference type="Proteomes" id="UP000790347">
    <property type="component" value="Unassembled WGS sequence"/>
</dbReference>
<protein>
    <submittedName>
        <fullName evidence="1">Uncharacterized protein</fullName>
    </submittedName>
</protein>
<name>A0A922L057_DERFA</name>
<evidence type="ECO:0000313" key="1">
    <source>
        <dbReference type="EMBL" id="KAH9501586.1"/>
    </source>
</evidence>
<organism evidence="1 2">
    <name type="scientific">Dermatophagoides farinae</name>
    <name type="common">American house dust mite</name>
    <dbReference type="NCBI Taxonomy" id="6954"/>
    <lineage>
        <taxon>Eukaryota</taxon>
        <taxon>Metazoa</taxon>
        <taxon>Ecdysozoa</taxon>
        <taxon>Arthropoda</taxon>
        <taxon>Chelicerata</taxon>
        <taxon>Arachnida</taxon>
        <taxon>Acari</taxon>
        <taxon>Acariformes</taxon>
        <taxon>Sarcoptiformes</taxon>
        <taxon>Astigmata</taxon>
        <taxon>Psoroptidia</taxon>
        <taxon>Analgoidea</taxon>
        <taxon>Pyroglyphidae</taxon>
        <taxon>Dermatophagoidinae</taxon>
        <taxon>Dermatophagoides</taxon>
    </lineage>
</organism>